<organism evidence="1 2">
    <name type="scientific">Gigaspora rosea</name>
    <dbReference type="NCBI Taxonomy" id="44941"/>
    <lineage>
        <taxon>Eukaryota</taxon>
        <taxon>Fungi</taxon>
        <taxon>Fungi incertae sedis</taxon>
        <taxon>Mucoromycota</taxon>
        <taxon>Glomeromycotina</taxon>
        <taxon>Glomeromycetes</taxon>
        <taxon>Diversisporales</taxon>
        <taxon>Gigasporaceae</taxon>
        <taxon>Gigaspora</taxon>
    </lineage>
</organism>
<accession>A0A397W7P4</accession>
<dbReference type="GO" id="GO:0004553">
    <property type="term" value="F:hydrolase activity, hydrolyzing O-glycosyl compounds"/>
    <property type="evidence" value="ECO:0007669"/>
    <property type="project" value="InterPro"/>
</dbReference>
<evidence type="ECO:0000313" key="1">
    <source>
        <dbReference type="EMBL" id="RIB28333.1"/>
    </source>
</evidence>
<dbReference type="STRING" id="44941.A0A397W7P4"/>
<dbReference type="AlphaFoldDB" id="A0A397W7P4"/>
<keyword evidence="2" id="KW-1185">Reference proteome</keyword>
<protein>
    <submittedName>
        <fullName evidence="1">Glycoside Hydrolase Family 30 protein</fullName>
    </submittedName>
</protein>
<evidence type="ECO:0000313" key="2">
    <source>
        <dbReference type="Proteomes" id="UP000266673"/>
    </source>
</evidence>
<dbReference type="PANTHER" id="PTHR42767">
    <property type="entry name" value="ENDO-BETA-1,6-GALACTANASE"/>
    <property type="match status" value="1"/>
</dbReference>
<dbReference type="InterPro" id="IPR017853">
    <property type="entry name" value="GH"/>
</dbReference>
<dbReference type="InterPro" id="IPR013780">
    <property type="entry name" value="Glyco_hydro_b"/>
</dbReference>
<dbReference type="InterPro" id="IPR039743">
    <property type="entry name" value="6GAL/EXGAL"/>
</dbReference>
<name>A0A397W7P4_9GLOM</name>
<proteinExistence type="predicted"/>
<dbReference type="EMBL" id="QKWP01000069">
    <property type="protein sequence ID" value="RIB28333.1"/>
    <property type="molecule type" value="Genomic_DNA"/>
</dbReference>
<dbReference type="Gene3D" id="2.60.40.1180">
    <property type="entry name" value="Golgi alpha-mannosidase II"/>
    <property type="match status" value="1"/>
</dbReference>
<dbReference type="PANTHER" id="PTHR42767:SF1">
    <property type="entry name" value="ENDO-BETA-1,6-GALACTANASE-LIKE DOMAIN-CONTAINING PROTEIN"/>
    <property type="match status" value="1"/>
</dbReference>
<keyword evidence="1" id="KW-0378">Hydrolase</keyword>
<gene>
    <name evidence="1" type="ORF">C2G38_2059669</name>
</gene>
<dbReference type="SUPFAM" id="SSF51445">
    <property type="entry name" value="(Trans)glycosidases"/>
    <property type="match status" value="1"/>
</dbReference>
<comment type="caution">
    <text evidence="1">The sequence shown here is derived from an EMBL/GenBank/DDBJ whole genome shotgun (WGS) entry which is preliminary data.</text>
</comment>
<dbReference type="OrthoDB" id="2012278at2759"/>
<sequence length="255" mass="28704">MNTIVKKVADNLMAKGLNDTSISIADEYSIDQEVSTINCIDSTAKSYVSQYNVHGYGNSQRQILRNIAKQDGKRLWMSEYGLPTTSNMFASITLSEQILNDMRILKNNAWIYLQAIQDDPNGSNGWGLIGVSYTNSSVPPKIYLDFYAFKQYTKFIRPGYQIISSDNNDTLAAYSAKDQKLVIVCTNKGPAQLWKFNVTMFNISNISNITAFRTSNNETFTPLSNIQPMHYGILVYLHPSDSITTWVFDAIPRDG</sequence>
<reference evidence="1 2" key="1">
    <citation type="submission" date="2018-06" db="EMBL/GenBank/DDBJ databases">
        <title>Comparative genomics reveals the genomic features of Rhizophagus irregularis, R. cerebriforme, R. diaphanum and Gigaspora rosea, and their symbiotic lifestyle signature.</title>
        <authorList>
            <person name="Morin E."/>
            <person name="San Clemente H."/>
            <person name="Chen E.C.H."/>
            <person name="De La Providencia I."/>
            <person name="Hainaut M."/>
            <person name="Kuo A."/>
            <person name="Kohler A."/>
            <person name="Murat C."/>
            <person name="Tang N."/>
            <person name="Roy S."/>
            <person name="Loubradou J."/>
            <person name="Henrissat B."/>
            <person name="Grigoriev I.V."/>
            <person name="Corradi N."/>
            <person name="Roux C."/>
            <person name="Martin F.M."/>
        </authorList>
    </citation>
    <scope>NUCLEOTIDE SEQUENCE [LARGE SCALE GENOMIC DNA]</scope>
    <source>
        <strain evidence="1 2">DAOM 194757</strain>
    </source>
</reference>
<dbReference type="Gene3D" id="3.20.20.80">
    <property type="entry name" value="Glycosidases"/>
    <property type="match status" value="1"/>
</dbReference>
<dbReference type="Proteomes" id="UP000266673">
    <property type="component" value="Unassembled WGS sequence"/>
</dbReference>